<evidence type="ECO:0000313" key="3">
    <source>
        <dbReference type="EMBL" id="QDT34401.1"/>
    </source>
</evidence>
<reference evidence="3 4" key="1">
    <citation type="submission" date="2019-02" db="EMBL/GenBank/DDBJ databases">
        <title>Deep-cultivation of Planctomycetes and their phenomic and genomic characterization uncovers novel biology.</title>
        <authorList>
            <person name="Wiegand S."/>
            <person name="Jogler M."/>
            <person name="Boedeker C."/>
            <person name="Pinto D."/>
            <person name="Vollmers J."/>
            <person name="Rivas-Marin E."/>
            <person name="Kohn T."/>
            <person name="Peeters S.H."/>
            <person name="Heuer A."/>
            <person name="Rast P."/>
            <person name="Oberbeckmann S."/>
            <person name="Bunk B."/>
            <person name="Jeske O."/>
            <person name="Meyerdierks A."/>
            <person name="Storesund J.E."/>
            <person name="Kallscheuer N."/>
            <person name="Luecker S."/>
            <person name="Lage O.M."/>
            <person name="Pohl T."/>
            <person name="Merkel B.J."/>
            <person name="Hornburger P."/>
            <person name="Mueller R.-W."/>
            <person name="Bruemmer F."/>
            <person name="Labrenz M."/>
            <person name="Spormann A.M."/>
            <person name="Op den Camp H."/>
            <person name="Overmann J."/>
            <person name="Amann R."/>
            <person name="Jetten M.S.M."/>
            <person name="Mascher T."/>
            <person name="Medema M.H."/>
            <person name="Devos D.P."/>
            <person name="Kaster A.-K."/>
            <person name="Ovreas L."/>
            <person name="Rohde M."/>
            <person name="Galperin M.Y."/>
            <person name="Jogler C."/>
        </authorList>
    </citation>
    <scope>NUCLEOTIDE SEQUENCE [LARGE SCALE GENOMIC DNA]</scope>
    <source>
        <strain evidence="3 4">Mal48</strain>
    </source>
</reference>
<dbReference type="RefSeq" id="WP_197441782.1">
    <property type="nucleotide sequence ID" value="NZ_CP036267.1"/>
</dbReference>
<gene>
    <name evidence="3" type="ORF">Mal48_36610</name>
</gene>
<dbReference type="Proteomes" id="UP000315724">
    <property type="component" value="Chromosome"/>
</dbReference>
<evidence type="ECO:0000256" key="2">
    <source>
        <dbReference type="SAM" id="SignalP"/>
    </source>
</evidence>
<proteinExistence type="predicted"/>
<accession>A0A517QS02</accession>
<feature type="chain" id="PRO_5021849696" description="Alpha/beta hydrolase family protein" evidence="2">
    <location>
        <begin position="37"/>
        <end position="780"/>
    </location>
</feature>
<dbReference type="InterPro" id="IPR050955">
    <property type="entry name" value="Plant_Biomass_Hydrol_Est"/>
</dbReference>
<protein>
    <recommendedName>
        <fullName evidence="5">Alpha/beta hydrolase family protein</fullName>
    </recommendedName>
</protein>
<dbReference type="AlphaFoldDB" id="A0A517QS02"/>
<dbReference type="Gene3D" id="3.40.50.1820">
    <property type="entry name" value="alpha/beta hydrolase"/>
    <property type="match status" value="1"/>
</dbReference>
<dbReference type="PANTHER" id="PTHR43037">
    <property type="entry name" value="UNNAMED PRODUCT-RELATED"/>
    <property type="match status" value="1"/>
</dbReference>
<dbReference type="EMBL" id="CP036267">
    <property type="protein sequence ID" value="QDT34401.1"/>
    <property type="molecule type" value="Genomic_DNA"/>
</dbReference>
<evidence type="ECO:0000256" key="1">
    <source>
        <dbReference type="ARBA" id="ARBA00022729"/>
    </source>
</evidence>
<evidence type="ECO:0008006" key="5">
    <source>
        <dbReference type="Google" id="ProtNLM"/>
    </source>
</evidence>
<dbReference type="InterPro" id="IPR029058">
    <property type="entry name" value="AB_hydrolase_fold"/>
</dbReference>
<name>A0A517QS02_9PLAN</name>
<organism evidence="3 4">
    <name type="scientific">Thalassoglobus polymorphus</name>
    <dbReference type="NCBI Taxonomy" id="2527994"/>
    <lineage>
        <taxon>Bacteria</taxon>
        <taxon>Pseudomonadati</taxon>
        <taxon>Planctomycetota</taxon>
        <taxon>Planctomycetia</taxon>
        <taxon>Planctomycetales</taxon>
        <taxon>Planctomycetaceae</taxon>
        <taxon>Thalassoglobus</taxon>
    </lineage>
</organism>
<dbReference type="PANTHER" id="PTHR43037:SF1">
    <property type="entry name" value="BLL1128 PROTEIN"/>
    <property type="match status" value="1"/>
</dbReference>
<dbReference type="KEGG" id="tpol:Mal48_36610"/>
<feature type="signal peptide" evidence="2">
    <location>
        <begin position="1"/>
        <end position="36"/>
    </location>
</feature>
<keyword evidence="4" id="KW-1185">Reference proteome</keyword>
<keyword evidence="1 2" id="KW-0732">Signal</keyword>
<evidence type="ECO:0000313" key="4">
    <source>
        <dbReference type="Proteomes" id="UP000315724"/>
    </source>
</evidence>
<sequence length="780" mass="89283" precursor="true">MLTLQNVQKKHLTAFGLRQLTLLSVCLFLMSQPAAADEVLLKDGTLLDGTAVKVPGLTASVVNRNVKGNVRIDQFWMIDDDVRRYFVNRLLVEDVLESDDLARQITFDLKHQRTSRKAGPSTVGGFSQIEPFDQFGRRTVFLTVNQERTPIIQGITELRPNSFKVDSLTHQWEYYLDTYTLQPEILLSLIEQASNRSDPNERKAAVVFFVQAKMLKQAEAELDRISEEFPELKDWAEDYRSQIYEARARESFHEIDSRRKAGQHQLAITFAKATPVDKVSGTLYRTSREILAEYEEALQKRDEVVLMLDMLQAKIDEKQADKLRSLRAKLLAELTIDTIDRLNPFLRSKVDDSLSPDQKLALAYSGWVLGEANAILDLNEAILLWKARFLTLEFLRNAEDPLHDDELIEQLTGLEFIGMERIVQMIPLLPPPLMGPFLPPGQIDQRVVPVSADEAPTSYSIMLPPGYSPHREYPLLVVLRASGRTENETLNWWGGNQQKQGWSQRRGYIVIAPKYCDEIATSYGGNTTAHEVVTKSIQDVRKRYRIDSDRVYLAGHGMGGDACLDIGMSRPDWFAGVIPITGVCGRICNYYWENGPDLSWYLVNGDRDRTTLDTNANVLNTMMKHRQNVILCVYKSRGYESYYEEQEKIFAWMQLQQRPPLSEVKEFEAGTMRRSESSFNWIDAKGLRDDLFPADIYSQRKAKPIFGKATPGNVVYAQVPGSGVTVWLAPELVDFDERIQIRFNMKRGRNEFIQPSIKTMLTRLRETGDRKRLYWAKVEL</sequence>
<dbReference type="SUPFAM" id="SSF53474">
    <property type="entry name" value="alpha/beta-Hydrolases"/>
    <property type="match status" value="1"/>
</dbReference>